<evidence type="ECO:0000313" key="2">
    <source>
        <dbReference type="Proteomes" id="UP000186914"/>
    </source>
</evidence>
<name>A0A1N7DDA6_9EURY</name>
<dbReference type="RefSeq" id="WP_076431415.1">
    <property type="nucleotide sequence ID" value="NZ_FTNO01000004.1"/>
</dbReference>
<accession>A0A1N7DDA6</accession>
<dbReference type="OrthoDB" id="214394at2157"/>
<dbReference type="Proteomes" id="UP000186914">
    <property type="component" value="Unassembled WGS sequence"/>
</dbReference>
<proteinExistence type="predicted"/>
<organism evidence="1 2">
    <name type="scientific">Haladaptatus litoreus</name>
    <dbReference type="NCBI Taxonomy" id="553468"/>
    <lineage>
        <taxon>Archaea</taxon>
        <taxon>Methanobacteriati</taxon>
        <taxon>Methanobacteriota</taxon>
        <taxon>Stenosarchaea group</taxon>
        <taxon>Halobacteria</taxon>
        <taxon>Halobacteriales</taxon>
        <taxon>Haladaptataceae</taxon>
        <taxon>Haladaptatus</taxon>
    </lineage>
</organism>
<sequence>MNHQLEEYSLTESMADFDEPFANLDLETLIQKGFLEKHRAFRQTYYTVLPAGRTFLDRSLVVNPGIGDLGEKTPHKAGVVFLEQWLVQYHDVDRTDRYYQHDSGTVFDVAGFDASGDLCWVGEVETTSHNTDAVVADYEKLAKADANAAWAFEDRACAIDVIDTLIETGPLDLSLTATQKQTVSALRAALSQTAIPGMTAVNTFRSLKTEVDTER</sequence>
<dbReference type="AlphaFoldDB" id="A0A1N7DDA6"/>
<reference evidence="2" key="1">
    <citation type="submission" date="2017-01" db="EMBL/GenBank/DDBJ databases">
        <authorList>
            <person name="Varghese N."/>
            <person name="Submissions S."/>
        </authorList>
    </citation>
    <scope>NUCLEOTIDE SEQUENCE [LARGE SCALE GENOMIC DNA]</scope>
    <source>
        <strain evidence="2">CGMCC 1.7737</strain>
    </source>
</reference>
<gene>
    <name evidence="1" type="ORF">SAMN05421858_3529</name>
</gene>
<protein>
    <submittedName>
        <fullName evidence="1">Uncharacterized protein</fullName>
    </submittedName>
</protein>
<dbReference type="EMBL" id="FTNO01000004">
    <property type="protein sequence ID" value="SIR73792.1"/>
    <property type="molecule type" value="Genomic_DNA"/>
</dbReference>
<evidence type="ECO:0000313" key="1">
    <source>
        <dbReference type="EMBL" id="SIR73792.1"/>
    </source>
</evidence>
<keyword evidence="2" id="KW-1185">Reference proteome</keyword>